<evidence type="ECO:0000313" key="2">
    <source>
        <dbReference type="Proteomes" id="UP000195208"/>
    </source>
</evidence>
<organism evidence="1 2">
    <name type="scientific">Staphylococcus agnetis</name>
    <dbReference type="NCBI Taxonomy" id="985762"/>
    <lineage>
        <taxon>Bacteria</taxon>
        <taxon>Bacillati</taxon>
        <taxon>Bacillota</taxon>
        <taxon>Bacilli</taxon>
        <taxon>Bacillales</taxon>
        <taxon>Staphylococcaceae</taxon>
        <taxon>Staphylococcus</taxon>
    </lineage>
</organism>
<dbReference type="EMBL" id="NEFX01000018">
    <property type="protein sequence ID" value="OTW30555.1"/>
    <property type="molecule type" value="Genomic_DNA"/>
</dbReference>
<keyword evidence="2" id="KW-1185">Reference proteome</keyword>
<reference evidence="1 2" key="1">
    <citation type="submission" date="2017-04" db="EMBL/GenBank/DDBJ databases">
        <title>Staphylococcus agnetis, a potential pathogen in the broiler production.</title>
        <authorList>
            <person name="Poulsen L."/>
        </authorList>
    </citation>
    <scope>NUCLEOTIDE SEQUENCE [LARGE SCALE GENOMIC DNA]</scope>
    <source>
        <strain evidence="1 2">723_310714_2_2_spleen</strain>
    </source>
</reference>
<accession>A0ABX3Z0X8</accession>
<gene>
    <name evidence="1" type="ORF">B9M88_09825</name>
</gene>
<proteinExistence type="predicted"/>
<evidence type="ECO:0000313" key="1">
    <source>
        <dbReference type="EMBL" id="OTW30555.1"/>
    </source>
</evidence>
<dbReference type="RefSeq" id="WP_085621968.1">
    <property type="nucleotide sequence ID" value="NZ_JAPTFZ010000006.1"/>
</dbReference>
<sequence>MNKNIPVSGSNFIIPENEFTATNMNKYTKKCIEDKYTNDIKNINRKIQEAAKEGKFSIQIRGNEDDFKLISIYYLERYFKIEFKFGYMLIFWD</sequence>
<dbReference type="Proteomes" id="UP000195208">
    <property type="component" value="Unassembled WGS sequence"/>
</dbReference>
<name>A0ABX3Z0X8_9STAP</name>
<comment type="caution">
    <text evidence="1">The sequence shown here is derived from an EMBL/GenBank/DDBJ whole genome shotgun (WGS) entry which is preliminary data.</text>
</comment>
<protein>
    <submittedName>
        <fullName evidence="1">Uncharacterized protein</fullName>
    </submittedName>
</protein>